<accession>A0A841C3L5</accession>
<keyword evidence="3" id="KW-1185">Reference proteome</keyword>
<dbReference type="RefSeq" id="WP_184844612.1">
    <property type="nucleotide sequence ID" value="NZ_JACHMN010000003.1"/>
</dbReference>
<dbReference type="Proteomes" id="UP000587527">
    <property type="component" value="Unassembled WGS sequence"/>
</dbReference>
<organism evidence="2 3">
    <name type="scientific">Allocatelliglobosispora scoriae</name>
    <dbReference type="NCBI Taxonomy" id="643052"/>
    <lineage>
        <taxon>Bacteria</taxon>
        <taxon>Bacillati</taxon>
        <taxon>Actinomycetota</taxon>
        <taxon>Actinomycetes</taxon>
        <taxon>Micromonosporales</taxon>
        <taxon>Micromonosporaceae</taxon>
        <taxon>Allocatelliglobosispora</taxon>
    </lineage>
</organism>
<dbReference type="InterPro" id="IPR019734">
    <property type="entry name" value="TPR_rpt"/>
</dbReference>
<dbReference type="PANTHER" id="PTHR10098:SF108">
    <property type="entry name" value="TETRATRICOPEPTIDE REPEAT PROTEIN 28"/>
    <property type="match status" value="1"/>
</dbReference>
<dbReference type="EMBL" id="JACHMN010000003">
    <property type="protein sequence ID" value="MBB5873421.1"/>
    <property type="molecule type" value="Genomic_DNA"/>
</dbReference>
<dbReference type="InterPro" id="IPR024983">
    <property type="entry name" value="CHAT_dom"/>
</dbReference>
<feature type="domain" description="CHAT" evidence="1">
    <location>
        <begin position="526"/>
        <end position="806"/>
    </location>
</feature>
<evidence type="ECO:0000259" key="1">
    <source>
        <dbReference type="Pfam" id="PF12770"/>
    </source>
</evidence>
<proteinExistence type="predicted"/>
<dbReference type="SMART" id="SM00028">
    <property type="entry name" value="TPR"/>
    <property type="match status" value="5"/>
</dbReference>
<reference evidence="2 3" key="1">
    <citation type="submission" date="2020-08" db="EMBL/GenBank/DDBJ databases">
        <title>Sequencing the genomes of 1000 actinobacteria strains.</title>
        <authorList>
            <person name="Klenk H.-P."/>
        </authorList>
    </citation>
    <scope>NUCLEOTIDE SEQUENCE [LARGE SCALE GENOMIC DNA]</scope>
    <source>
        <strain evidence="2 3">DSM 45362</strain>
    </source>
</reference>
<dbReference type="AlphaFoldDB" id="A0A841C3L5"/>
<dbReference type="InterPro" id="IPR011990">
    <property type="entry name" value="TPR-like_helical_dom_sf"/>
</dbReference>
<dbReference type="SUPFAM" id="SSF48452">
    <property type="entry name" value="TPR-like"/>
    <property type="match status" value="1"/>
</dbReference>
<dbReference type="PANTHER" id="PTHR10098">
    <property type="entry name" value="RAPSYN-RELATED"/>
    <property type="match status" value="1"/>
</dbReference>
<protein>
    <submittedName>
        <fullName evidence="2">CHAT domain-containing protein/tetratricopeptide (TPR) repeat protein</fullName>
    </submittedName>
</protein>
<evidence type="ECO:0000313" key="3">
    <source>
        <dbReference type="Proteomes" id="UP000587527"/>
    </source>
</evidence>
<evidence type="ECO:0000313" key="2">
    <source>
        <dbReference type="EMBL" id="MBB5873421.1"/>
    </source>
</evidence>
<comment type="caution">
    <text evidence="2">The sequence shown here is derived from an EMBL/GenBank/DDBJ whole genome shotgun (WGS) entry which is preliminary data.</text>
</comment>
<sequence length="816" mass="87314">MFDGFRGVYLRRRADWLDRQGNRQEALAAYLEAGAVWQHRDRVLAADCWVSAARLAALMEDRAAQLDHCRQALDVLPPPALWRSPMTVATGFEAMAIGADALHWLDRLAEAEVLARAAIEVAERTDKVVWQAMSYAALGQTLLRQGRPTETLGCQSRVLELMRSTGDPIWISVALADLATALCGLEQFDQALRSVTEGLSMMDQIADPDIADKQRIGALATLASIRRSTGDLAGAIESAGRSMELCLRYQRHEQYRQARVAWALCHVQGGDVSVGIAALTEVFDSIAATGPEHLAGRAATNLAMAFAKTGALDEAQRWAQRAVDLQQSGDVSARGTARFNLASLAMARGELIAAETGLLAAIDDWETVRRTVTDDRHHVDVLERQAGAYRTLQSCRLTAGDPDGAFEASERARGRSLLRLLRREQQPTPITPTVADAVALAGTHGVGFLICSLVPQAWEPLARPGDDEAGLHLWFIDAFGATHTAVDLHLLRALASSTAATRPEPDPYLGLTRDLVVRRPRAVRDLDELSRLLVQPLDAALMGSPAQRLIVVPDGELDLVPFAALQLRPGVHLGDRWPVAIVPAVAVFTELANRSARATAIGDLLLVGNPAPPRHPLGPGLPLPELPPLVHAEREVLGIAAECRSAPPLLGAAATKAAVLARIGSCEIVHFATHGLQGASEGTTPGALCLSPDGDDDGYLRTAEIAGLRLPHCRIAVLSACRTGWGRSTYEGTLGLARAFLTAGAAAVVVSLWPVDDAATADLMIGVYVQLRRGLPIGEALRMSMRARRESGAPVAEWAPFTIVGDPGARLSAQSA</sequence>
<dbReference type="Gene3D" id="1.25.40.10">
    <property type="entry name" value="Tetratricopeptide repeat domain"/>
    <property type="match status" value="2"/>
</dbReference>
<dbReference type="Pfam" id="PF12770">
    <property type="entry name" value="CHAT"/>
    <property type="match status" value="1"/>
</dbReference>
<gene>
    <name evidence="2" type="ORF">F4553_006855</name>
</gene>
<name>A0A841C3L5_9ACTN</name>